<comment type="function">
    <text evidence="11">Component of the F(0) channel, it forms part of the peripheral stalk, linking F(1) to F(0). The b'-subunit is a diverged and duplicated form of b found in plants and photosynthetic bacteria.</text>
</comment>
<protein>
    <recommendedName>
        <fullName evidence="14">ATP synthase subunit b</fullName>
    </recommendedName>
    <alternativeName>
        <fullName evidence="14">ATP synthase F(0) sector subunit b</fullName>
    </alternativeName>
    <alternativeName>
        <fullName evidence="14">ATPase subunit I</fullName>
    </alternativeName>
    <alternativeName>
        <fullName evidence="14">F-type ATPase subunit b</fullName>
        <shortName evidence="14">F-ATPase subunit b</shortName>
    </alternativeName>
</protein>
<evidence type="ECO:0000256" key="3">
    <source>
        <dbReference type="ARBA" id="ARBA00022547"/>
    </source>
</evidence>
<dbReference type="HAMAP" id="MF_01398">
    <property type="entry name" value="ATP_synth_b_bprime"/>
    <property type="match status" value="1"/>
</dbReference>
<gene>
    <name evidence="14 17" type="primary">atpF</name>
    <name evidence="17" type="ORF">WNY77_04020</name>
</gene>
<dbReference type="Pfam" id="PF00430">
    <property type="entry name" value="ATP-synt_B"/>
    <property type="match status" value="1"/>
</dbReference>
<comment type="subunit">
    <text evidence="14">F-type ATPases have 2 components, F(1) - the catalytic core - and F(0) - the membrane proton channel. F(1) has five subunits: alpha(3), beta(3), gamma(1), delta(1), epsilon(1). F(0) has three main subunits: a(1), b(2) and c(10-14). The alpha and beta chains form an alternating ring which encloses part of the gamma chain. F(1) is attached to F(0) by a central stalk formed by the gamma and epsilon chains, while a peripheral stalk is formed by the delta and b chains.</text>
</comment>
<comment type="caution">
    <text evidence="17">The sequence shown here is derived from an EMBL/GenBank/DDBJ whole genome shotgun (WGS) entry which is preliminary data.</text>
</comment>
<reference evidence="17 18" key="1">
    <citation type="submission" date="2024-03" db="EMBL/GenBank/DDBJ databases">
        <title>Community enrichment and isolation of bacterial strains for fucoidan degradation.</title>
        <authorList>
            <person name="Sichert A."/>
        </authorList>
    </citation>
    <scope>NUCLEOTIDE SEQUENCE [LARGE SCALE GENOMIC DNA]</scope>
    <source>
        <strain evidence="17 18">AS12</strain>
    </source>
</reference>
<keyword evidence="3 14" id="KW-0138">CF(0)</keyword>
<dbReference type="RefSeq" id="WP_342880972.1">
    <property type="nucleotide sequence ID" value="NZ_JBBMQS010000002.1"/>
</dbReference>
<evidence type="ECO:0000256" key="13">
    <source>
        <dbReference type="ARBA" id="ARBA00037847"/>
    </source>
</evidence>
<evidence type="ECO:0000313" key="17">
    <source>
        <dbReference type="EMBL" id="MEM5496560.1"/>
    </source>
</evidence>
<dbReference type="InterPro" id="IPR050059">
    <property type="entry name" value="ATP_synthase_B_chain"/>
</dbReference>
<feature type="region of interest" description="Disordered" evidence="16">
    <location>
        <begin position="271"/>
        <end position="302"/>
    </location>
</feature>
<dbReference type="Proteomes" id="UP001461163">
    <property type="component" value="Unassembled WGS sequence"/>
</dbReference>
<keyword evidence="14" id="KW-1003">Cell membrane</keyword>
<evidence type="ECO:0000256" key="9">
    <source>
        <dbReference type="ARBA" id="ARBA00023310"/>
    </source>
</evidence>
<evidence type="ECO:0000256" key="16">
    <source>
        <dbReference type="SAM" id="MobiDB-lite"/>
    </source>
</evidence>
<dbReference type="NCBIfam" id="TIGR03321">
    <property type="entry name" value="alt_F1F0_F0_B"/>
    <property type="match status" value="1"/>
</dbReference>
<keyword evidence="5 14" id="KW-0375">Hydrogen ion transport</keyword>
<dbReference type="NCBIfam" id="TIGR01144">
    <property type="entry name" value="ATP_synt_b"/>
    <property type="match status" value="1"/>
</dbReference>
<dbReference type="CDD" id="cd06503">
    <property type="entry name" value="ATP-synt_Fo_b"/>
    <property type="match status" value="1"/>
</dbReference>
<feature type="coiled-coil region" evidence="15">
    <location>
        <begin position="52"/>
        <end position="127"/>
    </location>
</feature>
<sequence>MPIDWFTVIAQGINFLLLLWLLKHFLYHPIIDGLDAREKKIAGILADTDTSKAQAENLRTEYESKLAQIKQERTQLVGEAKNEAQTASQNLLDDARHNAEQIVKKRVEALRLEMAELKQDVLQQNIQEVYALSRKVLTELADGDLQTKMIDKLVQRLNTVDDDQHAALTRALANSGNQIVVRSAQSLTQAQRTQLLACLQQCLPSLTKDASQNDGVNTAPSDHAQSIKLSESIVPSLINGIELTIGGWKLAWSADNYLAELQEDVEAGFSPVKEKPLGPNVNEGTDNPEACTAHPEAEIPHA</sequence>
<dbReference type="InterPro" id="IPR005864">
    <property type="entry name" value="ATP_synth_F0_bsu_bac"/>
</dbReference>
<accession>A0ABU9SRP1</accession>
<dbReference type="InterPro" id="IPR017707">
    <property type="entry name" value="Alt_ATP_synth_F0_bsu"/>
</dbReference>
<feature type="transmembrane region" description="Helical" evidence="14">
    <location>
        <begin position="6"/>
        <end position="22"/>
    </location>
</feature>
<evidence type="ECO:0000256" key="11">
    <source>
        <dbReference type="ARBA" id="ARBA00025614"/>
    </source>
</evidence>
<comment type="subcellular location">
    <subcellularLocation>
        <location evidence="14">Cell membrane</location>
        <topology evidence="14">Single-pass membrane protein</topology>
    </subcellularLocation>
    <subcellularLocation>
        <location evidence="13">Endomembrane system</location>
        <topology evidence="13">Single-pass membrane protein</topology>
    </subcellularLocation>
</comment>
<comment type="function">
    <text evidence="10 14">F(1)F(0) ATP synthase produces ATP from ADP in the presence of a proton or sodium gradient. F-type ATPases consist of two structural domains, F(1) containing the extramembraneous catalytic core and F(0) containing the membrane proton channel, linked together by a central stalk and a peripheral stalk. During catalysis, ATP synthesis in the catalytic domain of F(1) is coupled via a rotary mechanism of the central stalk subunits to proton translocation.</text>
</comment>
<name>A0ABU9SRP1_9ALTE</name>
<evidence type="ECO:0000256" key="4">
    <source>
        <dbReference type="ARBA" id="ARBA00022692"/>
    </source>
</evidence>
<evidence type="ECO:0000256" key="8">
    <source>
        <dbReference type="ARBA" id="ARBA00023136"/>
    </source>
</evidence>
<keyword evidence="2 14" id="KW-0813">Transport</keyword>
<keyword evidence="9 14" id="KW-0066">ATP synthesis</keyword>
<dbReference type="PANTHER" id="PTHR33445">
    <property type="entry name" value="ATP SYNTHASE SUBUNIT B', CHLOROPLASTIC"/>
    <property type="match status" value="1"/>
</dbReference>
<organism evidence="17 18">
    <name type="scientific">Paraglaciecola mesophila</name>
    <dbReference type="NCBI Taxonomy" id="197222"/>
    <lineage>
        <taxon>Bacteria</taxon>
        <taxon>Pseudomonadati</taxon>
        <taxon>Pseudomonadota</taxon>
        <taxon>Gammaproteobacteria</taxon>
        <taxon>Alteromonadales</taxon>
        <taxon>Alteromonadaceae</taxon>
        <taxon>Paraglaciecola</taxon>
    </lineage>
</organism>
<keyword evidence="6 14" id="KW-1133">Transmembrane helix</keyword>
<keyword evidence="4 14" id="KW-0812">Transmembrane</keyword>
<evidence type="ECO:0000256" key="1">
    <source>
        <dbReference type="ARBA" id="ARBA00005513"/>
    </source>
</evidence>
<keyword evidence="8 14" id="KW-0472">Membrane</keyword>
<evidence type="ECO:0000256" key="15">
    <source>
        <dbReference type="SAM" id="Coils"/>
    </source>
</evidence>
<evidence type="ECO:0000256" key="5">
    <source>
        <dbReference type="ARBA" id="ARBA00022781"/>
    </source>
</evidence>
<comment type="similarity">
    <text evidence="1 14">Belongs to the ATPase B chain family.</text>
</comment>
<dbReference type="EMBL" id="JBBMQS010000002">
    <property type="protein sequence ID" value="MEM5496560.1"/>
    <property type="molecule type" value="Genomic_DNA"/>
</dbReference>
<evidence type="ECO:0000313" key="18">
    <source>
        <dbReference type="Proteomes" id="UP001461163"/>
    </source>
</evidence>
<evidence type="ECO:0000256" key="10">
    <source>
        <dbReference type="ARBA" id="ARBA00025198"/>
    </source>
</evidence>
<comment type="subunit">
    <text evidence="12">F-type ATPases have 2 components, F(1) - the catalytic core - and F(0) - the membrane proton channel. F(1) has five subunits: alpha(3), beta(3), gamma(1), delta(1), epsilon(1). F(0) has four main subunits: a(1), b(2) and c(10-14). The alpha and beta chains form an alternating ring which encloses part of the gamma chain. F(1) is attached to F(0) by a central stalk formed by the gamma and epsilon chains, while a peripheral stalk is formed by the delta and b chains.</text>
</comment>
<dbReference type="InterPro" id="IPR002146">
    <property type="entry name" value="ATP_synth_b/b'su_bac/chlpt"/>
</dbReference>
<evidence type="ECO:0000256" key="7">
    <source>
        <dbReference type="ARBA" id="ARBA00023065"/>
    </source>
</evidence>
<evidence type="ECO:0000256" key="6">
    <source>
        <dbReference type="ARBA" id="ARBA00022989"/>
    </source>
</evidence>
<keyword evidence="15" id="KW-0175">Coiled coil</keyword>
<proteinExistence type="inferred from homology"/>
<evidence type="ECO:0000256" key="2">
    <source>
        <dbReference type="ARBA" id="ARBA00022448"/>
    </source>
</evidence>
<keyword evidence="18" id="KW-1185">Reference proteome</keyword>
<dbReference type="PANTHER" id="PTHR33445:SF2">
    <property type="entry name" value="ATP SYNTHASE SUBUNIT B', CHLOROPLASTIC"/>
    <property type="match status" value="1"/>
</dbReference>
<keyword evidence="7 14" id="KW-0406">Ion transport</keyword>
<evidence type="ECO:0000256" key="14">
    <source>
        <dbReference type="HAMAP-Rule" id="MF_01398"/>
    </source>
</evidence>
<evidence type="ECO:0000256" key="12">
    <source>
        <dbReference type="ARBA" id="ARBA00026054"/>
    </source>
</evidence>